<dbReference type="GO" id="GO:0005509">
    <property type="term" value="F:calcium ion binding"/>
    <property type="evidence" value="ECO:0007669"/>
    <property type="project" value="TreeGrafter"/>
</dbReference>
<accession>A0A2T7NVQ3</accession>
<dbReference type="InterPro" id="IPR035892">
    <property type="entry name" value="C2_domain_sf"/>
</dbReference>
<dbReference type="GO" id="GO:0030276">
    <property type="term" value="F:clathrin binding"/>
    <property type="evidence" value="ECO:0007669"/>
    <property type="project" value="TreeGrafter"/>
</dbReference>
<dbReference type="EMBL" id="PZQS01000009">
    <property type="protein sequence ID" value="PVD25243.1"/>
    <property type="molecule type" value="Genomic_DNA"/>
</dbReference>
<dbReference type="PANTHER" id="PTHR10024:SF203">
    <property type="entry name" value="C2 DOMAIN-CONTAINING PROTEIN"/>
    <property type="match status" value="1"/>
</dbReference>
<dbReference type="InterPro" id="IPR000008">
    <property type="entry name" value="C2_dom"/>
</dbReference>
<comment type="caution">
    <text evidence="2">The sequence shown here is derived from an EMBL/GenBank/DDBJ whole genome shotgun (WGS) entry which is preliminary data.</text>
</comment>
<reference evidence="2 3" key="1">
    <citation type="submission" date="2018-04" db="EMBL/GenBank/DDBJ databases">
        <title>The genome of golden apple snail Pomacea canaliculata provides insight into stress tolerance and invasive adaptation.</title>
        <authorList>
            <person name="Liu C."/>
            <person name="Liu B."/>
            <person name="Ren Y."/>
            <person name="Zhang Y."/>
            <person name="Wang H."/>
            <person name="Li S."/>
            <person name="Jiang F."/>
            <person name="Yin L."/>
            <person name="Zhang G."/>
            <person name="Qian W."/>
            <person name="Fan W."/>
        </authorList>
    </citation>
    <scope>NUCLEOTIDE SEQUENCE [LARGE SCALE GENOMIC DNA]</scope>
    <source>
        <strain evidence="2">SZHN2017</strain>
        <tissue evidence="2">Muscle</tissue>
    </source>
</reference>
<dbReference type="OrthoDB" id="419768at2759"/>
<name>A0A2T7NVQ3_POMCA</name>
<feature type="domain" description="C2" evidence="1">
    <location>
        <begin position="182"/>
        <end position="300"/>
    </location>
</feature>
<dbReference type="GO" id="GO:0000149">
    <property type="term" value="F:SNARE binding"/>
    <property type="evidence" value="ECO:0007669"/>
    <property type="project" value="TreeGrafter"/>
</dbReference>
<dbReference type="AlphaFoldDB" id="A0A2T7NVQ3"/>
<keyword evidence="3" id="KW-1185">Reference proteome</keyword>
<organism evidence="2 3">
    <name type="scientific">Pomacea canaliculata</name>
    <name type="common">Golden apple snail</name>
    <dbReference type="NCBI Taxonomy" id="400727"/>
    <lineage>
        <taxon>Eukaryota</taxon>
        <taxon>Metazoa</taxon>
        <taxon>Spiralia</taxon>
        <taxon>Lophotrochozoa</taxon>
        <taxon>Mollusca</taxon>
        <taxon>Gastropoda</taxon>
        <taxon>Caenogastropoda</taxon>
        <taxon>Architaenioglossa</taxon>
        <taxon>Ampullarioidea</taxon>
        <taxon>Ampullariidae</taxon>
        <taxon>Pomacea</taxon>
    </lineage>
</organism>
<evidence type="ECO:0000259" key="1">
    <source>
        <dbReference type="PROSITE" id="PS50004"/>
    </source>
</evidence>
<dbReference type="GO" id="GO:0001786">
    <property type="term" value="F:phosphatidylserine binding"/>
    <property type="evidence" value="ECO:0007669"/>
    <property type="project" value="TreeGrafter"/>
</dbReference>
<dbReference type="SUPFAM" id="SSF49562">
    <property type="entry name" value="C2 domain (Calcium/lipid-binding domain, CaLB)"/>
    <property type="match status" value="2"/>
</dbReference>
<proteinExistence type="predicted"/>
<evidence type="ECO:0000313" key="3">
    <source>
        <dbReference type="Proteomes" id="UP000245119"/>
    </source>
</evidence>
<dbReference type="GO" id="GO:0005886">
    <property type="term" value="C:plasma membrane"/>
    <property type="evidence" value="ECO:0007669"/>
    <property type="project" value="TreeGrafter"/>
</dbReference>
<dbReference type="PANTHER" id="PTHR10024">
    <property type="entry name" value="SYNAPTOTAGMIN"/>
    <property type="match status" value="1"/>
</dbReference>
<gene>
    <name evidence="2" type="ORF">C0Q70_15741</name>
</gene>
<dbReference type="PROSITE" id="PS50004">
    <property type="entry name" value="C2"/>
    <property type="match status" value="1"/>
</dbReference>
<dbReference type="Pfam" id="PF00168">
    <property type="entry name" value="C2"/>
    <property type="match status" value="2"/>
</dbReference>
<protein>
    <recommendedName>
        <fullName evidence="1">C2 domain-containing protein</fullName>
    </recommendedName>
</protein>
<dbReference type="Gene3D" id="2.60.40.150">
    <property type="entry name" value="C2 domain"/>
    <property type="match status" value="2"/>
</dbReference>
<dbReference type="GO" id="GO:0070382">
    <property type="term" value="C:exocytic vesicle"/>
    <property type="evidence" value="ECO:0007669"/>
    <property type="project" value="TreeGrafter"/>
</dbReference>
<dbReference type="SMART" id="SM00239">
    <property type="entry name" value="C2"/>
    <property type="match status" value="2"/>
</dbReference>
<dbReference type="Proteomes" id="UP000245119">
    <property type="component" value="Linkage Group LG9"/>
</dbReference>
<dbReference type="GO" id="GO:0005544">
    <property type="term" value="F:calcium-dependent phospholipid binding"/>
    <property type="evidence" value="ECO:0007669"/>
    <property type="project" value="TreeGrafter"/>
</dbReference>
<dbReference type="GO" id="GO:0017156">
    <property type="term" value="P:calcium-ion regulated exocytosis"/>
    <property type="evidence" value="ECO:0007669"/>
    <property type="project" value="TreeGrafter"/>
</dbReference>
<evidence type="ECO:0000313" key="2">
    <source>
        <dbReference type="EMBL" id="PVD25243.1"/>
    </source>
</evidence>
<sequence length="376" mass="42067">MGSEQSTHSTEQNLTQNSKRIKDLATVLDAKVKSQIVLTRTDNGQGPDCHKQDTESMRILKGLFKQLDPAIIHTPHEIHGQVQLSFKYDVKRQLLLVKLIKCNNLQAGDLRTKASAPYAKMFPDIHGHGTKTSQIVEGTRSPVYNEIFAFCASKSELTESQVVLQMWDHDLANQDDFLDLTITGELDLSLQFQPPHYLFITVHRACGLSPRAGHQSADPMIKSAIPGLGAYFSSQVQKNTLDPEWEESFEFEIPLEELSFRFITFDIVDSADLRSEKVVMGQAVFDLETLDTEKGFQGKLKLADLRNSAAMQNKLMQHVVTQEIREACLAHTTARLPHFLFGPLSGSKIVSVRCRKAGRKSAMKGHVHLVDGVPVY</sequence>